<dbReference type="CDD" id="cd01721">
    <property type="entry name" value="Sm_D3"/>
    <property type="match status" value="1"/>
</dbReference>
<dbReference type="Proteomes" id="UP001249851">
    <property type="component" value="Unassembled WGS sequence"/>
</dbReference>
<dbReference type="Pfam" id="PF01423">
    <property type="entry name" value="LSM"/>
    <property type="match status" value="1"/>
</dbReference>
<evidence type="ECO:0000313" key="15">
    <source>
        <dbReference type="Proteomes" id="UP001249851"/>
    </source>
</evidence>
<dbReference type="FunFam" id="2.30.30.100:FF:000002">
    <property type="entry name" value="Small nuclear ribonucleoprotein Sm D3"/>
    <property type="match status" value="1"/>
</dbReference>
<dbReference type="InterPro" id="IPR034099">
    <property type="entry name" value="SmD3"/>
</dbReference>
<keyword evidence="5" id="KW-0963">Cytoplasm</keyword>
<comment type="caution">
    <text evidence="14">The sequence shown here is derived from an EMBL/GenBank/DDBJ whole genome shotgun (WGS) entry which is preliminary data.</text>
</comment>
<evidence type="ECO:0000256" key="11">
    <source>
        <dbReference type="ARBA" id="ARBA00033126"/>
    </source>
</evidence>
<keyword evidence="10 12" id="KW-0687">Ribonucleoprotein</keyword>
<evidence type="ECO:0000256" key="12">
    <source>
        <dbReference type="RuleBase" id="RU365050"/>
    </source>
</evidence>
<keyword evidence="8 12" id="KW-0508">mRNA splicing</keyword>
<dbReference type="PROSITE" id="PS52002">
    <property type="entry name" value="SM"/>
    <property type="match status" value="1"/>
</dbReference>
<reference evidence="14" key="1">
    <citation type="journal article" date="2023" name="G3 (Bethesda)">
        <title>Whole genome assembly and annotation of the endangered Caribbean coral Acropora cervicornis.</title>
        <authorList>
            <person name="Selwyn J.D."/>
            <person name="Vollmer S.V."/>
        </authorList>
    </citation>
    <scope>NUCLEOTIDE SEQUENCE</scope>
    <source>
        <strain evidence="14">K2</strain>
    </source>
</reference>
<dbReference type="Gene3D" id="2.30.30.100">
    <property type="match status" value="1"/>
</dbReference>
<evidence type="ECO:0000256" key="3">
    <source>
        <dbReference type="ARBA" id="ARBA00008146"/>
    </source>
</evidence>
<dbReference type="GO" id="GO:0005829">
    <property type="term" value="C:cytosol"/>
    <property type="evidence" value="ECO:0007669"/>
    <property type="project" value="UniProtKB-SubCell"/>
</dbReference>
<protein>
    <recommendedName>
        <fullName evidence="4 12">Small nuclear ribonucleoprotein Sm D3</fullName>
        <shortName evidence="12">Sm-D3</shortName>
    </recommendedName>
    <alternativeName>
        <fullName evidence="11 12">snRNP core protein D3</fullName>
    </alternativeName>
</protein>
<dbReference type="EMBL" id="JARQWQ010000001">
    <property type="protein sequence ID" value="KAK2573931.1"/>
    <property type="molecule type" value="Genomic_DNA"/>
</dbReference>
<evidence type="ECO:0000256" key="7">
    <source>
        <dbReference type="ARBA" id="ARBA00022728"/>
    </source>
</evidence>
<reference evidence="14" key="2">
    <citation type="journal article" date="2023" name="Science">
        <title>Genomic signatures of disease resistance in endangered staghorn corals.</title>
        <authorList>
            <person name="Vollmer S.V."/>
            <person name="Selwyn J.D."/>
            <person name="Despard B.A."/>
            <person name="Roesel C.L."/>
        </authorList>
    </citation>
    <scope>NUCLEOTIDE SEQUENCE</scope>
    <source>
        <strain evidence="14">K2</strain>
    </source>
</reference>
<dbReference type="SUPFAM" id="SSF50182">
    <property type="entry name" value="Sm-like ribonucleoproteins"/>
    <property type="match status" value="1"/>
</dbReference>
<name>A0AAD9VGT5_ACRCE</name>
<dbReference type="GO" id="GO:0003723">
    <property type="term" value="F:RNA binding"/>
    <property type="evidence" value="ECO:0007669"/>
    <property type="project" value="InterPro"/>
</dbReference>
<dbReference type="InterPro" id="IPR001163">
    <property type="entry name" value="Sm_dom_euk/arc"/>
</dbReference>
<proteinExistence type="inferred from homology"/>
<evidence type="ECO:0000259" key="13">
    <source>
        <dbReference type="PROSITE" id="PS52002"/>
    </source>
</evidence>
<dbReference type="InterPro" id="IPR027141">
    <property type="entry name" value="LSm4/Sm_D1/D3"/>
</dbReference>
<organism evidence="14 15">
    <name type="scientific">Acropora cervicornis</name>
    <name type="common">Staghorn coral</name>
    <dbReference type="NCBI Taxonomy" id="6130"/>
    <lineage>
        <taxon>Eukaryota</taxon>
        <taxon>Metazoa</taxon>
        <taxon>Cnidaria</taxon>
        <taxon>Anthozoa</taxon>
        <taxon>Hexacorallia</taxon>
        <taxon>Scleractinia</taxon>
        <taxon>Astrocoeniina</taxon>
        <taxon>Acroporidae</taxon>
        <taxon>Acropora</taxon>
    </lineage>
</organism>
<dbReference type="InterPro" id="IPR010920">
    <property type="entry name" value="LSM_dom_sf"/>
</dbReference>
<evidence type="ECO:0000256" key="9">
    <source>
        <dbReference type="ARBA" id="ARBA00023242"/>
    </source>
</evidence>
<keyword evidence="6 12" id="KW-0507">mRNA processing</keyword>
<dbReference type="GO" id="GO:0005681">
    <property type="term" value="C:spliceosomal complex"/>
    <property type="evidence" value="ECO:0007669"/>
    <property type="project" value="UniProtKB-KW"/>
</dbReference>
<dbReference type="AlphaFoldDB" id="A0AAD9VGT5"/>
<comment type="similarity">
    <text evidence="3 12">Belongs to the snRNP core protein family.</text>
</comment>
<feature type="domain" description="Sm" evidence="13">
    <location>
        <begin position="5"/>
        <end position="77"/>
    </location>
</feature>
<dbReference type="PANTHER" id="PTHR23338">
    <property type="entry name" value="SMALL NUCLEAR RIBONUCLEOPROTEIN SM"/>
    <property type="match status" value="1"/>
</dbReference>
<gene>
    <name evidence="14" type="ORF">P5673_000039</name>
</gene>
<dbReference type="GO" id="GO:0000387">
    <property type="term" value="P:spliceosomal snRNP assembly"/>
    <property type="evidence" value="ECO:0007669"/>
    <property type="project" value="UniProtKB-UniRule"/>
</dbReference>
<evidence type="ECO:0000256" key="8">
    <source>
        <dbReference type="ARBA" id="ARBA00023187"/>
    </source>
</evidence>
<keyword evidence="7" id="KW-0747">Spliceosome</keyword>
<evidence type="ECO:0000256" key="10">
    <source>
        <dbReference type="ARBA" id="ARBA00023274"/>
    </source>
</evidence>
<accession>A0AAD9VGT5</accession>
<comment type="subcellular location">
    <subcellularLocation>
        <location evidence="2">Cytoplasm</location>
        <location evidence="2">Cytosol</location>
    </subcellularLocation>
    <subcellularLocation>
        <location evidence="1 12">Nucleus</location>
    </subcellularLocation>
</comment>
<evidence type="ECO:0000256" key="1">
    <source>
        <dbReference type="ARBA" id="ARBA00004123"/>
    </source>
</evidence>
<evidence type="ECO:0000256" key="2">
    <source>
        <dbReference type="ARBA" id="ARBA00004514"/>
    </source>
</evidence>
<dbReference type="InterPro" id="IPR047575">
    <property type="entry name" value="Sm"/>
</dbReference>
<evidence type="ECO:0000313" key="14">
    <source>
        <dbReference type="EMBL" id="KAK2573931.1"/>
    </source>
</evidence>
<evidence type="ECO:0000256" key="5">
    <source>
        <dbReference type="ARBA" id="ARBA00022490"/>
    </source>
</evidence>
<dbReference type="SMART" id="SM00651">
    <property type="entry name" value="Sm"/>
    <property type="match status" value="1"/>
</dbReference>
<evidence type="ECO:0000256" key="6">
    <source>
        <dbReference type="ARBA" id="ARBA00022664"/>
    </source>
</evidence>
<keyword evidence="9 12" id="KW-0539">Nucleus</keyword>
<evidence type="ECO:0000256" key="4">
    <source>
        <dbReference type="ARBA" id="ARBA00020160"/>
    </source>
</evidence>
<sequence>MSIGVPIKILHEAEGHIVTLETLTGEVYRGKLVEAEDNMNCQMSNITVTARDGRVSQLEQVFIRGSKIRFLILPDMLKNAPMFKKMTQKGTGSGGSAGRGKSAILRAQDRSVASLLVASLPGGEVASYLYSELLLRQGEEEAHQEGAEEAMFSKEEDS</sequence>
<keyword evidence="15" id="KW-1185">Reference proteome</keyword>